<dbReference type="RefSeq" id="WP_271284574.1">
    <property type="nucleotide sequence ID" value="NZ_JAMGZK010000055.1"/>
</dbReference>
<protein>
    <submittedName>
        <fullName evidence="1">Uncharacterized protein</fullName>
    </submittedName>
</protein>
<sequence length="62" mass="7126">MMNFFTQFSTKVDYGEREFCTEQLLQHGAEYQEYLSCDAPFLPGGNPERLTVFGSQKAKNQP</sequence>
<proteinExistence type="predicted"/>
<reference evidence="1" key="1">
    <citation type="submission" date="2022-05" db="EMBL/GenBank/DDBJ databases">
        <title>Description of a novel species of Leclercia; Leclercia tamurae and the Proposal for a Novel Genus Silvania gen. nov. Containing Two Novel Species Silvania hatchlandensis sp. nov. and Silvania confinis sp. nov. Isolated from the Rhizosphere of Oak.</title>
        <authorList>
            <person name="Maddock D.W."/>
            <person name="Brady C.L."/>
            <person name="Denman S."/>
            <person name="Arnold D."/>
        </authorList>
    </citation>
    <scope>NUCLEOTIDE SEQUENCE</scope>
    <source>
        <strain evidence="1">H19S6</strain>
    </source>
</reference>
<keyword evidence="2" id="KW-1185">Reference proteome</keyword>
<dbReference type="AlphaFoldDB" id="A0A9J6QCS2"/>
<accession>A0A9J6QCS2</accession>
<gene>
    <name evidence="1" type="ORF">M8014_22445</name>
</gene>
<comment type="caution">
    <text evidence="1">The sequence shown here is derived from an EMBL/GenBank/DDBJ whole genome shotgun (WGS) entry which is preliminary data.</text>
</comment>
<organism evidence="1 2">
    <name type="scientific">Silvania hatchlandensis</name>
    <dbReference type="NCBI Taxonomy" id="2926469"/>
    <lineage>
        <taxon>Bacteria</taxon>
        <taxon>Pseudomonadati</taxon>
        <taxon>Pseudomonadota</taxon>
        <taxon>Gammaproteobacteria</taxon>
        <taxon>Enterobacterales</taxon>
        <taxon>Enterobacteriaceae</taxon>
        <taxon>Silvania</taxon>
    </lineage>
</organism>
<evidence type="ECO:0000313" key="2">
    <source>
        <dbReference type="Proteomes" id="UP001063816"/>
    </source>
</evidence>
<name>A0A9J6QCS2_9ENTR</name>
<evidence type="ECO:0000313" key="1">
    <source>
        <dbReference type="EMBL" id="MCU6667098.1"/>
    </source>
</evidence>
<dbReference type="EMBL" id="JAMGZK010000055">
    <property type="protein sequence ID" value="MCU6667098.1"/>
    <property type="molecule type" value="Genomic_DNA"/>
</dbReference>
<dbReference type="Proteomes" id="UP001063816">
    <property type="component" value="Unassembled WGS sequence"/>
</dbReference>